<dbReference type="Proteomes" id="UP000007015">
    <property type="component" value="Chromosome 7"/>
</dbReference>
<reference evidence="2 3" key="1">
    <citation type="journal article" date="2005" name="PLoS Biol.">
        <title>The genomes of Oryza sativa: a history of duplications.</title>
        <authorList>
            <person name="Yu J."/>
            <person name="Wang J."/>
            <person name="Lin W."/>
            <person name="Li S."/>
            <person name="Li H."/>
            <person name="Zhou J."/>
            <person name="Ni P."/>
            <person name="Dong W."/>
            <person name="Hu S."/>
            <person name="Zeng C."/>
            <person name="Zhang J."/>
            <person name="Zhang Y."/>
            <person name="Li R."/>
            <person name="Xu Z."/>
            <person name="Li S."/>
            <person name="Li X."/>
            <person name="Zheng H."/>
            <person name="Cong L."/>
            <person name="Lin L."/>
            <person name="Yin J."/>
            <person name="Geng J."/>
            <person name="Li G."/>
            <person name="Shi J."/>
            <person name="Liu J."/>
            <person name="Lv H."/>
            <person name="Li J."/>
            <person name="Wang J."/>
            <person name="Deng Y."/>
            <person name="Ran L."/>
            <person name="Shi X."/>
            <person name="Wang X."/>
            <person name="Wu Q."/>
            <person name="Li C."/>
            <person name="Ren X."/>
            <person name="Wang J."/>
            <person name="Wang X."/>
            <person name="Li D."/>
            <person name="Liu D."/>
            <person name="Zhang X."/>
            <person name="Ji Z."/>
            <person name="Zhao W."/>
            <person name="Sun Y."/>
            <person name="Zhang Z."/>
            <person name="Bao J."/>
            <person name="Han Y."/>
            <person name="Dong L."/>
            <person name="Ji J."/>
            <person name="Chen P."/>
            <person name="Wu S."/>
            <person name="Liu J."/>
            <person name="Xiao Y."/>
            <person name="Bu D."/>
            <person name="Tan J."/>
            <person name="Yang L."/>
            <person name="Ye C."/>
            <person name="Zhang J."/>
            <person name="Xu J."/>
            <person name="Zhou Y."/>
            <person name="Yu Y."/>
            <person name="Zhang B."/>
            <person name="Zhuang S."/>
            <person name="Wei H."/>
            <person name="Liu B."/>
            <person name="Lei M."/>
            <person name="Yu H."/>
            <person name="Li Y."/>
            <person name="Xu H."/>
            <person name="Wei S."/>
            <person name="He X."/>
            <person name="Fang L."/>
            <person name="Zhang Z."/>
            <person name="Zhang Y."/>
            <person name="Huang X."/>
            <person name="Su Z."/>
            <person name="Tong W."/>
            <person name="Li J."/>
            <person name="Tong Z."/>
            <person name="Li S."/>
            <person name="Ye J."/>
            <person name="Wang L."/>
            <person name="Fang L."/>
            <person name="Lei T."/>
            <person name="Chen C."/>
            <person name="Chen H."/>
            <person name="Xu Z."/>
            <person name="Li H."/>
            <person name="Huang H."/>
            <person name="Zhang F."/>
            <person name="Xu H."/>
            <person name="Li N."/>
            <person name="Zhao C."/>
            <person name="Li S."/>
            <person name="Dong L."/>
            <person name="Huang Y."/>
            <person name="Li L."/>
            <person name="Xi Y."/>
            <person name="Qi Q."/>
            <person name="Li W."/>
            <person name="Zhang B."/>
            <person name="Hu W."/>
            <person name="Zhang Y."/>
            <person name="Tian X."/>
            <person name="Jiao Y."/>
            <person name="Liang X."/>
            <person name="Jin J."/>
            <person name="Gao L."/>
            <person name="Zheng W."/>
            <person name="Hao B."/>
            <person name="Liu S."/>
            <person name="Wang W."/>
            <person name="Yuan L."/>
            <person name="Cao M."/>
            <person name="McDermott J."/>
            <person name="Samudrala R."/>
            <person name="Wang J."/>
            <person name="Wong G.K."/>
            <person name="Yang H."/>
        </authorList>
    </citation>
    <scope>NUCLEOTIDE SEQUENCE [LARGE SCALE GENOMIC DNA]</scope>
    <source>
        <strain evidence="3">cv. 93-11</strain>
    </source>
</reference>
<dbReference type="AlphaFoldDB" id="A2YK57"/>
<feature type="compositionally biased region" description="Basic and acidic residues" evidence="1">
    <location>
        <begin position="121"/>
        <end position="154"/>
    </location>
</feature>
<evidence type="ECO:0000256" key="1">
    <source>
        <dbReference type="SAM" id="MobiDB-lite"/>
    </source>
</evidence>
<evidence type="ECO:0000313" key="3">
    <source>
        <dbReference type="Proteomes" id="UP000007015"/>
    </source>
</evidence>
<keyword evidence="3" id="KW-1185">Reference proteome</keyword>
<accession>A2YK57</accession>
<proteinExistence type="predicted"/>
<evidence type="ECO:0000313" key="2">
    <source>
        <dbReference type="EMBL" id="EAZ03468.1"/>
    </source>
</evidence>
<name>A2YK57_ORYSI</name>
<dbReference type="OMA" id="WEVAKWS"/>
<feature type="region of interest" description="Disordered" evidence="1">
    <location>
        <begin position="1"/>
        <end position="102"/>
    </location>
</feature>
<feature type="region of interest" description="Disordered" evidence="1">
    <location>
        <begin position="121"/>
        <end position="193"/>
    </location>
</feature>
<dbReference type="Gramene" id="BGIOSGA025500-TA">
    <property type="protein sequence ID" value="BGIOSGA025500-PA"/>
    <property type="gene ID" value="BGIOSGA025500"/>
</dbReference>
<dbReference type="HOGENOM" id="CLU_121670_0_0_1"/>
<gene>
    <name evidence="2" type="ORF">OsI_25605</name>
</gene>
<dbReference type="EMBL" id="CM000132">
    <property type="protein sequence ID" value="EAZ03468.1"/>
    <property type="molecule type" value="Genomic_DNA"/>
</dbReference>
<feature type="compositionally biased region" description="Basic and acidic residues" evidence="1">
    <location>
        <begin position="14"/>
        <end position="25"/>
    </location>
</feature>
<sequence length="193" mass="21390">MDELGVDSVPAPKRAREVAAKEEHATANGSGGEAGRYSGEEQWLGSGLEAREPARARIQRASGREAERPARRLMSRCRGRNRQRLTANEHGGRGCRSSGGAVETGRQLGIWEVAKWSEGREEAPFYRSGRESRPQEGADWRRLQWRRKEGRSERGTVGQRRKTTGGWAGRRGGPGAEGGRQCRWAGDERRDGP</sequence>
<feature type="compositionally biased region" description="Gly residues" evidence="1">
    <location>
        <begin position="166"/>
        <end position="178"/>
    </location>
</feature>
<feature type="compositionally biased region" description="Basic residues" evidence="1">
    <location>
        <begin position="71"/>
        <end position="83"/>
    </location>
</feature>
<protein>
    <submittedName>
        <fullName evidence="2">Uncharacterized protein</fullName>
    </submittedName>
</protein>
<organism evidence="2 3">
    <name type="scientific">Oryza sativa subsp. indica</name>
    <name type="common">Rice</name>
    <dbReference type="NCBI Taxonomy" id="39946"/>
    <lineage>
        <taxon>Eukaryota</taxon>
        <taxon>Viridiplantae</taxon>
        <taxon>Streptophyta</taxon>
        <taxon>Embryophyta</taxon>
        <taxon>Tracheophyta</taxon>
        <taxon>Spermatophyta</taxon>
        <taxon>Magnoliopsida</taxon>
        <taxon>Liliopsida</taxon>
        <taxon>Poales</taxon>
        <taxon>Poaceae</taxon>
        <taxon>BOP clade</taxon>
        <taxon>Oryzoideae</taxon>
        <taxon>Oryzeae</taxon>
        <taxon>Oryzinae</taxon>
        <taxon>Oryza</taxon>
        <taxon>Oryza sativa</taxon>
    </lineage>
</organism>